<keyword evidence="1 5" id="KW-0808">Transferase</keyword>
<dbReference type="Pfam" id="PF01648">
    <property type="entry name" value="ACPS"/>
    <property type="match status" value="1"/>
</dbReference>
<dbReference type="RefSeq" id="WP_141483772.1">
    <property type="nucleotide sequence ID" value="NZ_SMDN01000003.1"/>
</dbReference>
<reference evidence="5 6" key="1">
    <citation type="submission" date="2019-03" db="EMBL/GenBank/DDBJ databases">
        <title>Characterization of a novel Mycoplasma cynos real-time PCR assay.</title>
        <authorList>
            <person name="Tallmadge R.L."/>
            <person name="Mitchell P.K."/>
            <person name="Goodman L."/>
        </authorList>
    </citation>
    <scope>NUCLEOTIDE SEQUENCE [LARGE SCALE GENOMIC DNA]</scope>
    <source>
        <strain evidence="5 6">1642</strain>
    </source>
</reference>
<dbReference type="InterPro" id="IPR037143">
    <property type="entry name" value="4-PPantetheinyl_Trfase_dom_sf"/>
</dbReference>
<dbReference type="AlphaFoldDB" id="A0A507SXS7"/>
<dbReference type="EMBL" id="SMDN01000003">
    <property type="protein sequence ID" value="TQC54043.1"/>
    <property type="molecule type" value="Genomic_DNA"/>
</dbReference>
<dbReference type="OrthoDB" id="389495at2"/>
<evidence type="ECO:0000256" key="1">
    <source>
        <dbReference type="ARBA" id="ARBA00022679"/>
    </source>
</evidence>
<evidence type="ECO:0000259" key="4">
    <source>
        <dbReference type="Pfam" id="PF01648"/>
    </source>
</evidence>
<dbReference type="SUPFAM" id="SSF56214">
    <property type="entry name" value="4'-phosphopantetheinyl transferase"/>
    <property type="match status" value="1"/>
</dbReference>
<evidence type="ECO:0000313" key="5">
    <source>
        <dbReference type="EMBL" id="TQC54043.1"/>
    </source>
</evidence>
<dbReference type="Gene3D" id="3.90.470.20">
    <property type="entry name" value="4'-phosphopantetheinyl transferase domain"/>
    <property type="match status" value="1"/>
</dbReference>
<evidence type="ECO:0000313" key="6">
    <source>
        <dbReference type="Proteomes" id="UP000320801"/>
    </source>
</evidence>
<proteinExistence type="predicted"/>
<keyword evidence="3" id="KW-0460">Magnesium</keyword>
<sequence length="108" mass="12530">MIFLKKNKFSKRQIGVDITTISRFENCELNFIKRFCSPEEVAELEKQVDKATYLASLWAIKEALFKANNSLSNFNKITIQKIDKKWTYKNYAISTSHEGDLLIAFVSN</sequence>
<protein>
    <submittedName>
        <fullName evidence="5">4'-phosphopantetheinyl transferase superfamily protein</fullName>
    </submittedName>
</protein>
<accession>A0A507SXS7</accession>
<keyword evidence="2" id="KW-0479">Metal-binding</keyword>
<dbReference type="GO" id="GO:0008897">
    <property type="term" value="F:holo-[acyl-carrier-protein] synthase activity"/>
    <property type="evidence" value="ECO:0007669"/>
    <property type="project" value="InterPro"/>
</dbReference>
<gene>
    <name evidence="5" type="ORF">E1I18_01120</name>
</gene>
<evidence type="ECO:0000256" key="2">
    <source>
        <dbReference type="ARBA" id="ARBA00022723"/>
    </source>
</evidence>
<keyword evidence="6" id="KW-1185">Reference proteome</keyword>
<dbReference type="GO" id="GO:0000287">
    <property type="term" value="F:magnesium ion binding"/>
    <property type="evidence" value="ECO:0007669"/>
    <property type="project" value="InterPro"/>
</dbReference>
<organism evidence="5 6">
    <name type="scientific">Mycoplasmopsis mucosicanis</name>
    <dbReference type="NCBI Taxonomy" id="458208"/>
    <lineage>
        <taxon>Bacteria</taxon>
        <taxon>Bacillati</taxon>
        <taxon>Mycoplasmatota</taxon>
        <taxon>Mycoplasmoidales</taxon>
        <taxon>Metamycoplasmataceae</taxon>
        <taxon>Mycoplasmopsis</taxon>
    </lineage>
</organism>
<dbReference type="InterPro" id="IPR004568">
    <property type="entry name" value="Ppantetheine-prot_Trfase_dom"/>
</dbReference>
<evidence type="ECO:0000256" key="3">
    <source>
        <dbReference type="ARBA" id="ARBA00022842"/>
    </source>
</evidence>
<dbReference type="GO" id="GO:0006633">
    <property type="term" value="P:fatty acid biosynthetic process"/>
    <property type="evidence" value="ECO:0007669"/>
    <property type="project" value="InterPro"/>
</dbReference>
<dbReference type="InterPro" id="IPR008278">
    <property type="entry name" value="4-PPantetheinyl_Trfase_dom"/>
</dbReference>
<feature type="domain" description="4'-phosphopantetheinyl transferase" evidence="4">
    <location>
        <begin position="13"/>
        <end position="85"/>
    </location>
</feature>
<dbReference type="Proteomes" id="UP000320801">
    <property type="component" value="Unassembled WGS sequence"/>
</dbReference>
<name>A0A507SXS7_9BACT</name>
<dbReference type="NCBIfam" id="TIGR00556">
    <property type="entry name" value="pantethn_trn"/>
    <property type="match status" value="1"/>
</dbReference>
<comment type="caution">
    <text evidence="5">The sequence shown here is derived from an EMBL/GenBank/DDBJ whole genome shotgun (WGS) entry which is preliminary data.</text>
</comment>